<dbReference type="EMBL" id="WESC01000021">
    <property type="protein sequence ID" value="KAB7738479.1"/>
    <property type="molecule type" value="Genomic_DNA"/>
</dbReference>
<feature type="transmembrane region" description="Helical" evidence="1">
    <location>
        <begin position="123"/>
        <end position="141"/>
    </location>
</feature>
<proteinExistence type="predicted"/>
<evidence type="ECO:0000256" key="1">
    <source>
        <dbReference type="SAM" id="Phobius"/>
    </source>
</evidence>
<protein>
    <recommendedName>
        <fullName evidence="4">Glycosyltransferase RgtA/B/C/D-like domain-containing protein</fullName>
    </recommendedName>
</protein>
<dbReference type="Proteomes" id="UP000468901">
    <property type="component" value="Unassembled WGS sequence"/>
</dbReference>
<keyword evidence="3" id="KW-1185">Reference proteome</keyword>
<feature type="transmembrane region" description="Helical" evidence="1">
    <location>
        <begin position="174"/>
        <end position="195"/>
    </location>
</feature>
<keyword evidence="1" id="KW-0472">Membrane</keyword>
<feature type="transmembrane region" description="Helical" evidence="1">
    <location>
        <begin position="91"/>
        <end position="111"/>
    </location>
</feature>
<keyword evidence="1" id="KW-0812">Transmembrane</keyword>
<feature type="transmembrane region" description="Helical" evidence="1">
    <location>
        <begin position="320"/>
        <end position="342"/>
    </location>
</feature>
<gene>
    <name evidence="2" type="ORF">F2P47_16890</name>
</gene>
<evidence type="ECO:0008006" key="4">
    <source>
        <dbReference type="Google" id="ProtNLM"/>
    </source>
</evidence>
<organism evidence="2 3">
    <name type="scientific">Parvibaculum sedimenti</name>
    <dbReference type="NCBI Taxonomy" id="2608632"/>
    <lineage>
        <taxon>Bacteria</taxon>
        <taxon>Pseudomonadati</taxon>
        <taxon>Pseudomonadota</taxon>
        <taxon>Alphaproteobacteria</taxon>
        <taxon>Hyphomicrobiales</taxon>
        <taxon>Parvibaculaceae</taxon>
        <taxon>Parvibaculum</taxon>
    </lineage>
</organism>
<comment type="caution">
    <text evidence="2">The sequence shown here is derived from an EMBL/GenBank/DDBJ whole genome shotgun (WGS) entry which is preliminary data.</text>
</comment>
<feature type="transmembrane region" description="Helical" evidence="1">
    <location>
        <begin position="295"/>
        <end position="314"/>
    </location>
</feature>
<feature type="transmembrane region" description="Helical" evidence="1">
    <location>
        <begin position="207"/>
        <end position="227"/>
    </location>
</feature>
<dbReference type="AlphaFoldDB" id="A0A6N6VE02"/>
<evidence type="ECO:0000313" key="3">
    <source>
        <dbReference type="Proteomes" id="UP000468901"/>
    </source>
</evidence>
<accession>A0A6N6VE02</accession>
<sequence length="476" mass="52908">MMQKASEFFNNERTIIILLLVASFYIVGSSYADISEPHLWRKADAYSQILGWAGFKDFVPFQNFLGKTAVYDIPVYEYLIAKLSALTFSDLLVTTKYLNLFFFLVVALTGYSISETLRQETGIYYLFLLCTSRFFLHYYAAPIPDDMSLALSMAGLAILLKSRNIKFIVLAGALWLVAALIKSPIPFIFVVFFSTRLLLQHVRGTALSSHAWAAIPISLALVGAIAAERGRMLIMSTNVGGFAQDPSFYFGTLDRRFSLEFWTTMTHRAFSANRALAACVPGLVYLTFRGSFRTVLPFAVAFLSGWLVFAPLYLQSDYYQLPGTILLFIVAAMGAQISAEFLMKKIDAGDTSAWKLLRARNLVLAVLAPLVVIYMPKLGEFHGTSFSKSVTYALRDVDHVMFVDDQYLVTDPAIGAQIATKFTRISTVAFEGNCASLIAANRAILVNGYSACLAKYKSSASTFIEDDGKQFYLRAK</sequence>
<name>A0A6N6VE02_9HYPH</name>
<evidence type="ECO:0000313" key="2">
    <source>
        <dbReference type="EMBL" id="KAB7738479.1"/>
    </source>
</evidence>
<dbReference type="RefSeq" id="WP_152217564.1">
    <property type="nucleotide sequence ID" value="NZ_WESC01000021.1"/>
</dbReference>
<feature type="transmembrane region" description="Helical" evidence="1">
    <location>
        <begin position="362"/>
        <end position="379"/>
    </location>
</feature>
<reference evidence="2 3" key="1">
    <citation type="submission" date="2019-09" db="EMBL/GenBank/DDBJ databases">
        <title>Parvibaculum sedimenti sp. nov., isolated from sediment.</title>
        <authorList>
            <person name="Wang Y."/>
        </authorList>
    </citation>
    <scope>NUCLEOTIDE SEQUENCE [LARGE SCALE GENOMIC DNA]</scope>
    <source>
        <strain evidence="2 3">HXT-9</strain>
    </source>
</reference>
<keyword evidence="1" id="KW-1133">Transmembrane helix</keyword>